<keyword evidence="1" id="KW-0732">Signal</keyword>
<dbReference type="Pfam" id="PF14539">
    <property type="entry name" value="DUF4442"/>
    <property type="match status" value="1"/>
</dbReference>
<dbReference type="InterPro" id="IPR027961">
    <property type="entry name" value="DUF4442"/>
</dbReference>
<dbReference type="CDD" id="cd03443">
    <property type="entry name" value="PaaI_thioesterase"/>
    <property type="match status" value="1"/>
</dbReference>
<name>A0A9P6KCD5_9FUNG</name>
<dbReference type="OrthoDB" id="10255641at2759"/>
<dbReference type="Gene3D" id="3.10.129.10">
    <property type="entry name" value="Hotdog Thioesterase"/>
    <property type="match status" value="1"/>
</dbReference>
<dbReference type="Proteomes" id="UP000780801">
    <property type="component" value="Unassembled WGS sequence"/>
</dbReference>
<accession>A0A9P6KCD5</accession>
<feature type="chain" id="PRO_5040330719" description="DUF4442 domain-containing protein" evidence="1">
    <location>
        <begin position="25"/>
        <end position="189"/>
    </location>
</feature>
<feature type="signal peptide" evidence="1">
    <location>
        <begin position="1"/>
        <end position="24"/>
    </location>
</feature>
<dbReference type="EMBL" id="JAABOA010002195">
    <property type="protein sequence ID" value="KAF9580239.1"/>
    <property type="molecule type" value="Genomic_DNA"/>
</dbReference>
<keyword evidence="3" id="KW-1185">Reference proteome</keyword>
<dbReference type="SUPFAM" id="SSF54637">
    <property type="entry name" value="Thioesterase/thiol ester dehydrase-isomerase"/>
    <property type="match status" value="1"/>
</dbReference>
<proteinExistence type="predicted"/>
<evidence type="ECO:0000313" key="2">
    <source>
        <dbReference type="EMBL" id="KAF9580239.1"/>
    </source>
</evidence>
<dbReference type="AlphaFoldDB" id="A0A9P6KCD5"/>
<evidence type="ECO:0008006" key="4">
    <source>
        <dbReference type="Google" id="ProtNLM"/>
    </source>
</evidence>
<sequence>MNNTLVFIAVLAMMAMIGLNHLSAMITQKLGSIRDPLQIWNALQATGVPIRIRAWIFSSIVANANPYAQSINFRITELRKGTACGVMKETKQISNPFECVHAAALITFGEMVGELALLSLLGKNDRAVLTNINTEYVKVSRGLLTASSIVAPIKDREATEIVSCVLIKNASFETVSKLTLTWKVDLQSA</sequence>
<evidence type="ECO:0000256" key="1">
    <source>
        <dbReference type="SAM" id="SignalP"/>
    </source>
</evidence>
<dbReference type="InterPro" id="IPR029069">
    <property type="entry name" value="HotDog_dom_sf"/>
</dbReference>
<evidence type="ECO:0000313" key="3">
    <source>
        <dbReference type="Proteomes" id="UP000780801"/>
    </source>
</evidence>
<comment type="caution">
    <text evidence="2">The sequence shown here is derived from an EMBL/GenBank/DDBJ whole genome shotgun (WGS) entry which is preliminary data.</text>
</comment>
<protein>
    <recommendedName>
        <fullName evidence="4">DUF4442 domain-containing protein</fullName>
    </recommendedName>
</protein>
<reference evidence="2" key="1">
    <citation type="journal article" date="2020" name="Fungal Divers.">
        <title>Resolving the Mortierellaceae phylogeny through synthesis of multi-gene phylogenetics and phylogenomics.</title>
        <authorList>
            <person name="Vandepol N."/>
            <person name="Liber J."/>
            <person name="Desiro A."/>
            <person name="Na H."/>
            <person name="Kennedy M."/>
            <person name="Barry K."/>
            <person name="Grigoriev I.V."/>
            <person name="Miller A.N."/>
            <person name="O'Donnell K."/>
            <person name="Stajich J.E."/>
            <person name="Bonito G."/>
        </authorList>
    </citation>
    <scope>NUCLEOTIDE SEQUENCE</scope>
    <source>
        <strain evidence="2">KOD1015</strain>
    </source>
</reference>
<gene>
    <name evidence="2" type="ORF">BGW38_003190</name>
</gene>
<organism evidence="2 3">
    <name type="scientific">Lunasporangiospora selenospora</name>
    <dbReference type="NCBI Taxonomy" id="979761"/>
    <lineage>
        <taxon>Eukaryota</taxon>
        <taxon>Fungi</taxon>
        <taxon>Fungi incertae sedis</taxon>
        <taxon>Mucoromycota</taxon>
        <taxon>Mortierellomycotina</taxon>
        <taxon>Mortierellomycetes</taxon>
        <taxon>Mortierellales</taxon>
        <taxon>Mortierellaceae</taxon>
        <taxon>Lunasporangiospora</taxon>
    </lineage>
</organism>